<protein>
    <submittedName>
        <fullName evidence="1">Uncharacterized protein</fullName>
    </submittedName>
</protein>
<proteinExistence type="predicted"/>
<gene>
    <name evidence="1" type="ORF">HMPREF1535_02008</name>
</gene>
<accession>A0A0F5JEV5</accession>
<dbReference type="AlphaFoldDB" id="A0A0F5JEV5"/>
<sequence>MINEEIDEQIRYLNEELIPYLLRYYKSLGLSEREQQIKLDMLLEEIIRLRNLKK</sequence>
<dbReference type="STRING" id="927665.HMPREF1535_02008"/>
<dbReference type="HOGENOM" id="CLU_3138671_0_0_10"/>
<organism evidence="1 2">
    <name type="scientific">Parabacteroides goldsteinii DSM 19448 = WAL 12034</name>
    <dbReference type="NCBI Taxonomy" id="927665"/>
    <lineage>
        <taxon>Bacteria</taxon>
        <taxon>Pseudomonadati</taxon>
        <taxon>Bacteroidota</taxon>
        <taxon>Bacteroidia</taxon>
        <taxon>Bacteroidales</taxon>
        <taxon>Tannerellaceae</taxon>
        <taxon>Parabacteroides</taxon>
    </lineage>
</organism>
<dbReference type="EMBL" id="AQHV01000011">
    <property type="protein sequence ID" value="KKB56035.1"/>
    <property type="molecule type" value="Genomic_DNA"/>
</dbReference>
<dbReference type="Proteomes" id="UP000033047">
    <property type="component" value="Unassembled WGS sequence"/>
</dbReference>
<dbReference type="PATRIC" id="fig|927665.4.peg.2061"/>
<dbReference type="RefSeq" id="WP_154670870.1">
    <property type="nucleotide sequence ID" value="NZ_KQ033912.1"/>
</dbReference>
<reference evidence="1 2" key="1">
    <citation type="submission" date="2013-04" db="EMBL/GenBank/DDBJ databases">
        <title>The Genome Sequence of Parabacteroides goldsteinii DSM 19448.</title>
        <authorList>
            <consortium name="The Broad Institute Genomics Platform"/>
            <person name="Earl A."/>
            <person name="Ward D."/>
            <person name="Feldgarden M."/>
            <person name="Gevers D."/>
            <person name="Martens E."/>
            <person name="Sakamoto M."/>
            <person name="Benno Y."/>
            <person name="Song Y."/>
            <person name="Liu C."/>
            <person name="Lee J."/>
            <person name="Bolanos M."/>
            <person name="Vaisanen M.L."/>
            <person name="Finegold S.M."/>
            <person name="Walker B."/>
            <person name="Young S."/>
            <person name="Zeng Q."/>
            <person name="Gargeya S."/>
            <person name="Fitzgerald M."/>
            <person name="Haas B."/>
            <person name="Abouelleil A."/>
            <person name="Allen A.W."/>
            <person name="Alvarado L."/>
            <person name="Arachchi H.M."/>
            <person name="Berlin A.M."/>
            <person name="Chapman S.B."/>
            <person name="Gainer-Dewar J."/>
            <person name="Goldberg J."/>
            <person name="Griggs A."/>
            <person name="Gujja S."/>
            <person name="Hansen M."/>
            <person name="Howarth C."/>
            <person name="Imamovic A."/>
            <person name="Ireland A."/>
            <person name="Larimer J."/>
            <person name="McCowan C."/>
            <person name="Murphy C."/>
            <person name="Pearson M."/>
            <person name="Poon T.W."/>
            <person name="Priest M."/>
            <person name="Roberts A."/>
            <person name="Saif S."/>
            <person name="Shea T."/>
            <person name="Sisk P."/>
            <person name="Sykes S."/>
            <person name="Wortman J."/>
            <person name="Nusbaum C."/>
            <person name="Birren B."/>
        </authorList>
    </citation>
    <scope>NUCLEOTIDE SEQUENCE [LARGE SCALE GENOMIC DNA]</scope>
    <source>
        <strain evidence="1 2">DSM 19448</strain>
    </source>
</reference>
<evidence type="ECO:0000313" key="1">
    <source>
        <dbReference type="EMBL" id="KKB56035.1"/>
    </source>
</evidence>
<name>A0A0F5JEV5_9BACT</name>
<evidence type="ECO:0000313" key="2">
    <source>
        <dbReference type="Proteomes" id="UP000033047"/>
    </source>
</evidence>
<comment type="caution">
    <text evidence="1">The sequence shown here is derived from an EMBL/GenBank/DDBJ whole genome shotgun (WGS) entry which is preliminary data.</text>
</comment>